<evidence type="ECO:0000256" key="9">
    <source>
        <dbReference type="SAM" id="Phobius"/>
    </source>
</evidence>
<dbReference type="PANTHER" id="PTHR35091:SF2">
    <property type="entry name" value="FLAGELLAR PROTEIN FLIL"/>
    <property type="match status" value="1"/>
</dbReference>
<evidence type="ECO:0000256" key="1">
    <source>
        <dbReference type="ARBA" id="ARBA00004162"/>
    </source>
</evidence>
<keyword evidence="7 9" id="KW-0472">Membrane</keyword>
<dbReference type="GO" id="GO:0009425">
    <property type="term" value="C:bacterial-type flagellum basal body"/>
    <property type="evidence" value="ECO:0007669"/>
    <property type="project" value="InterPro"/>
</dbReference>
<comment type="subcellular location">
    <subcellularLocation>
        <location evidence="1">Cell membrane</location>
        <topology evidence="1">Single-pass membrane protein</topology>
    </subcellularLocation>
</comment>
<protein>
    <recommendedName>
        <fullName evidence="11">Flagellar protein FliL</fullName>
    </recommendedName>
</protein>
<evidence type="ECO:0000256" key="3">
    <source>
        <dbReference type="ARBA" id="ARBA00022500"/>
    </source>
</evidence>
<feature type="transmembrane region" description="Helical" evidence="9">
    <location>
        <begin position="42"/>
        <end position="63"/>
    </location>
</feature>
<dbReference type="AlphaFoldDB" id="A0A3B0UU84"/>
<feature type="region of interest" description="Disordered" evidence="8">
    <location>
        <begin position="1"/>
        <end position="30"/>
    </location>
</feature>
<evidence type="ECO:0000256" key="2">
    <source>
        <dbReference type="ARBA" id="ARBA00022475"/>
    </source>
</evidence>
<organism evidence="10">
    <name type="scientific">hydrothermal vent metagenome</name>
    <dbReference type="NCBI Taxonomy" id="652676"/>
    <lineage>
        <taxon>unclassified sequences</taxon>
        <taxon>metagenomes</taxon>
        <taxon>ecological metagenomes</taxon>
    </lineage>
</organism>
<evidence type="ECO:0008006" key="11">
    <source>
        <dbReference type="Google" id="ProtNLM"/>
    </source>
</evidence>
<sequence length="218" mass="23617">MAKDEDVKKDKKAEEGGEEEGEAPKKGGKFSPKALLANKKKLIMIVAPVILVIILGAVGYTLFLKPAPEPEAPAAADAKAAEPKSAEAEKAADKDGAAAHEDKGASDVQDGGDAFFGGKAKIFEMKPFVVNLQDNSGTRYLKLTIGIELDSTDTKKILKSMRPKVRNSLIILLSSKSYTEIGSIQGKYKLRDEIVERINHILNGDKVKTVYFIEFVVQ</sequence>
<keyword evidence="3" id="KW-0145">Chemotaxis</keyword>
<dbReference type="InterPro" id="IPR005503">
    <property type="entry name" value="FliL"/>
</dbReference>
<dbReference type="EMBL" id="UOEZ01000004">
    <property type="protein sequence ID" value="VAW34551.1"/>
    <property type="molecule type" value="Genomic_DNA"/>
</dbReference>
<dbReference type="PANTHER" id="PTHR35091">
    <property type="entry name" value="FLAGELLAR PROTEIN FLIL"/>
    <property type="match status" value="1"/>
</dbReference>
<dbReference type="Pfam" id="PF03748">
    <property type="entry name" value="FliL"/>
    <property type="match status" value="1"/>
</dbReference>
<evidence type="ECO:0000256" key="8">
    <source>
        <dbReference type="SAM" id="MobiDB-lite"/>
    </source>
</evidence>
<keyword evidence="4 9" id="KW-0812">Transmembrane</keyword>
<gene>
    <name evidence="10" type="ORF">MNBD_DELTA02-784</name>
</gene>
<dbReference type="GO" id="GO:0071978">
    <property type="term" value="P:bacterial-type flagellum-dependent swarming motility"/>
    <property type="evidence" value="ECO:0007669"/>
    <property type="project" value="TreeGrafter"/>
</dbReference>
<evidence type="ECO:0000313" key="10">
    <source>
        <dbReference type="EMBL" id="VAW34551.1"/>
    </source>
</evidence>
<evidence type="ECO:0000256" key="6">
    <source>
        <dbReference type="ARBA" id="ARBA00022989"/>
    </source>
</evidence>
<dbReference type="GO" id="GO:0006935">
    <property type="term" value="P:chemotaxis"/>
    <property type="evidence" value="ECO:0007669"/>
    <property type="project" value="UniProtKB-KW"/>
</dbReference>
<name>A0A3B0UU84_9ZZZZ</name>
<keyword evidence="2" id="KW-1003">Cell membrane</keyword>
<accession>A0A3B0UU84</accession>
<keyword evidence="5" id="KW-0283">Flagellar rotation</keyword>
<feature type="region of interest" description="Disordered" evidence="8">
    <location>
        <begin position="74"/>
        <end position="110"/>
    </location>
</feature>
<feature type="compositionally biased region" description="Basic and acidic residues" evidence="8">
    <location>
        <begin position="79"/>
        <end position="105"/>
    </location>
</feature>
<dbReference type="GO" id="GO:0005886">
    <property type="term" value="C:plasma membrane"/>
    <property type="evidence" value="ECO:0007669"/>
    <property type="project" value="UniProtKB-SubCell"/>
</dbReference>
<feature type="compositionally biased region" description="Basic and acidic residues" evidence="8">
    <location>
        <begin position="1"/>
        <end position="15"/>
    </location>
</feature>
<evidence type="ECO:0000256" key="5">
    <source>
        <dbReference type="ARBA" id="ARBA00022779"/>
    </source>
</evidence>
<reference evidence="10" key="1">
    <citation type="submission" date="2018-06" db="EMBL/GenBank/DDBJ databases">
        <authorList>
            <person name="Zhirakovskaya E."/>
        </authorList>
    </citation>
    <scope>NUCLEOTIDE SEQUENCE</scope>
</reference>
<keyword evidence="6 9" id="KW-1133">Transmembrane helix</keyword>
<proteinExistence type="predicted"/>
<evidence type="ECO:0000256" key="4">
    <source>
        <dbReference type="ARBA" id="ARBA00022692"/>
    </source>
</evidence>
<evidence type="ECO:0000256" key="7">
    <source>
        <dbReference type="ARBA" id="ARBA00023136"/>
    </source>
</evidence>